<comment type="similarity">
    <text evidence="6">Belongs to the lyase 1 family. Argininosuccinate lyase subfamily.</text>
</comment>
<organism evidence="9 10">
    <name type="scientific">Jeotgalicoccus aerolatus</name>
    <dbReference type="NCBI Taxonomy" id="709510"/>
    <lineage>
        <taxon>Bacteria</taxon>
        <taxon>Bacillati</taxon>
        <taxon>Bacillota</taxon>
        <taxon>Bacilli</taxon>
        <taxon>Bacillales</taxon>
        <taxon>Staphylococcaceae</taxon>
        <taxon>Jeotgalicoccus</taxon>
    </lineage>
</organism>
<evidence type="ECO:0000313" key="9">
    <source>
        <dbReference type="EMBL" id="MBP1951718.1"/>
    </source>
</evidence>
<evidence type="ECO:0000256" key="2">
    <source>
        <dbReference type="ARBA" id="ARBA00012338"/>
    </source>
</evidence>
<feature type="domain" description="Argininosuccinate lyase C-terminal" evidence="8">
    <location>
        <begin position="365"/>
        <end position="433"/>
    </location>
</feature>
<dbReference type="Gene3D" id="1.20.200.10">
    <property type="entry name" value="Fumarase/aspartase (Central domain)"/>
    <property type="match status" value="1"/>
</dbReference>
<dbReference type="InterPro" id="IPR024083">
    <property type="entry name" value="Fumarase/histidase_N"/>
</dbReference>
<dbReference type="Gene3D" id="1.10.275.10">
    <property type="entry name" value="Fumarase/aspartase (N-terminal domain)"/>
    <property type="match status" value="1"/>
</dbReference>
<accession>A0ABS4HLL4</accession>
<keyword evidence="6" id="KW-0963">Cytoplasm</keyword>
<dbReference type="EC" id="4.3.2.1" evidence="2 6"/>
<dbReference type="InterPro" id="IPR029419">
    <property type="entry name" value="Arg_succ_lyase_C"/>
</dbReference>
<keyword evidence="3 6" id="KW-0055">Arginine biosynthesis</keyword>
<dbReference type="InterPro" id="IPR009049">
    <property type="entry name" value="Argininosuccinate_lyase"/>
</dbReference>
<dbReference type="PRINTS" id="PR00149">
    <property type="entry name" value="FUMRATELYASE"/>
</dbReference>
<dbReference type="HAMAP" id="MF_00006">
    <property type="entry name" value="Arg_succ_lyase"/>
    <property type="match status" value="1"/>
</dbReference>
<gene>
    <name evidence="6" type="primary">argH</name>
    <name evidence="9" type="ORF">J2Z27_000753</name>
</gene>
<comment type="pathway">
    <text evidence="1 6">Amino-acid biosynthesis; L-arginine biosynthesis; L-arginine from L-ornithine and carbamoyl phosphate: step 3/3.</text>
</comment>
<dbReference type="InterPro" id="IPR000362">
    <property type="entry name" value="Fumarate_lyase_fam"/>
</dbReference>
<dbReference type="Pfam" id="PF00206">
    <property type="entry name" value="Lyase_1"/>
    <property type="match status" value="1"/>
</dbReference>
<dbReference type="PANTHER" id="PTHR43814:SF1">
    <property type="entry name" value="ARGININOSUCCINATE LYASE"/>
    <property type="match status" value="1"/>
</dbReference>
<dbReference type="PROSITE" id="PS00163">
    <property type="entry name" value="FUMARATE_LYASES"/>
    <property type="match status" value="1"/>
</dbReference>
<dbReference type="PRINTS" id="PR00145">
    <property type="entry name" value="ARGSUCLYASE"/>
</dbReference>
<dbReference type="SUPFAM" id="SSF48557">
    <property type="entry name" value="L-aspartase-like"/>
    <property type="match status" value="1"/>
</dbReference>
<name>A0ABS4HLL4_9STAP</name>
<dbReference type="Pfam" id="PF14698">
    <property type="entry name" value="ASL_C2"/>
    <property type="match status" value="1"/>
</dbReference>
<evidence type="ECO:0000256" key="3">
    <source>
        <dbReference type="ARBA" id="ARBA00022571"/>
    </source>
</evidence>
<dbReference type="PANTHER" id="PTHR43814">
    <property type="entry name" value="ARGININOSUCCINATE LYASE"/>
    <property type="match status" value="1"/>
</dbReference>
<sequence length="457" mass="51104">MSKKAWGGRFQEESISWVEEFNASIHFDKVLIEEDINGSLAHAGMLAAQNIISEDEYSQIKAGLLSILEDYNKGQLTFSVSREDIHMNVEAALIEKIGSAGGKLHTARSRNDQVATDMHLFVKKEVNAVIQATEMLQQTIIDLAEAHIDVIMPGYTHLQRAQPILFSHHIMTYFWMLERDKSRFNDSLKRIDLSPLGAGAISGTTFNIDRFQTKDDLGFEGIYHNSMDAVSDRDYIVETLSNISLSMVHLSRLSEELIFWTTDEANFVTLSDAFTTGSSMMPQKKNPDMAELIRGKTGRTSGHLMAMLMLLKGLPLTYNKDMQEDKEGLFDSLTTIKGSLKIMNGMLETLTINEAVLEAAVNEDFSNATELADYLVAKGIPFRDSHEIVGKLVLTCINQGIYLKDLTLEAFKDASEVIEDDIYNILSPKVVVNRRVSYGSTGTESVKQQIEVAKNHM</sequence>
<evidence type="ECO:0000256" key="6">
    <source>
        <dbReference type="HAMAP-Rule" id="MF_00006"/>
    </source>
</evidence>
<dbReference type="InterPro" id="IPR020557">
    <property type="entry name" value="Fumarate_lyase_CS"/>
</dbReference>
<dbReference type="EMBL" id="JAGGKN010000002">
    <property type="protein sequence ID" value="MBP1951718.1"/>
    <property type="molecule type" value="Genomic_DNA"/>
</dbReference>
<evidence type="ECO:0000259" key="7">
    <source>
        <dbReference type="Pfam" id="PF00206"/>
    </source>
</evidence>
<comment type="catalytic activity">
    <reaction evidence="6">
        <text>2-(N(omega)-L-arginino)succinate = fumarate + L-arginine</text>
        <dbReference type="Rhea" id="RHEA:24020"/>
        <dbReference type="ChEBI" id="CHEBI:29806"/>
        <dbReference type="ChEBI" id="CHEBI:32682"/>
        <dbReference type="ChEBI" id="CHEBI:57472"/>
        <dbReference type="EC" id="4.3.2.1"/>
    </reaction>
</comment>
<proteinExistence type="inferred from homology"/>
<dbReference type="RefSeq" id="WP_186090121.1">
    <property type="nucleotide sequence ID" value="NZ_BMCN01000001.1"/>
</dbReference>
<keyword evidence="5 6" id="KW-0456">Lyase</keyword>
<keyword evidence="4 6" id="KW-0028">Amino-acid biosynthesis</keyword>
<evidence type="ECO:0000259" key="8">
    <source>
        <dbReference type="Pfam" id="PF14698"/>
    </source>
</evidence>
<evidence type="ECO:0000313" key="10">
    <source>
        <dbReference type="Proteomes" id="UP001519348"/>
    </source>
</evidence>
<protein>
    <recommendedName>
        <fullName evidence="2 6">Argininosuccinate lyase</fullName>
        <shortName evidence="6">ASAL</shortName>
        <ecNumber evidence="2 6">4.3.2.1</ecNumber>
    </recommendedName>
    <alternativeName>
        <fullName evidence="6">Arginosuccinase</fullName>
    </alternativeName>
</protein>
<evidence type="ECO:0000256" key="4">
    <source>
        <dbReference type="ARBA" id="ARBA00022605"/>
    </source>
</evidence>
<reference evidence="9 10" key="1">
    <citation type="submission" date="2021-03" db="EMBL/GenBank/DDBJ databases">
        <title>Genomic Encyclopedia of Type Strains, Phase IV (KMG-IV): sequencing the most valuable type-strain genomes for metagenomic binning, comparative biology and taxonomic classification.</title>
        <authorList>
            <person name="Goeker M."/>
        </authorList>
    </citation>
    <scope>NUCLEOTIDE SEQUENCE [LARGE SCALE GENOMIC DNA]</scope>
    <source>
        <strain evidence="9 10">DSM 22420</strain>
    </source>
</reference>
<dbReference type="Proteomes" id="UP001519348">
    <property type="component" value="Unassembled WGS sequence"/>
</dbReference>
<dbReference type="InterPro" id="IPR022761">
    <property type="entry name" value="Fumarate_lyase_N"/>
</dbReference>
<dbReference type="InterPro" id="IPR008948">
    <property type="entry name" value="L-Aspartase-like"/>
</dbReference>
<keyword evidence="10" id="KW-1185">Reference proteome</keyword>
<comment type="subcellular location">
    <subcellularLocation>
        <location evidence="6">Cytoplasm</location>
    </subcellularLocation>
</comment>
<dbReference type="GO" id="GO:0004056">
    <property type="term" value="F:argininosuccinate lyase activity"/>
    <property type="evidence" value="ECO:0007669"/>
    <property type="project" value="UniProtKB-EC"/>
</dbReference>
<comment type="caution">
    <text evidence="9">The sequence shown here is derived from an EMBL/GenBank/DDBJ whole genome shotgun (WGS) entry which is preliminary data.</text>
</comment>
<dbReference type="NCBIfam" id="TIGR00838">
    <property type="entry name" value="argH"/>
    <property type="match status" value="1"/>
</dbReference>
<dbReference type="CDD" id="cd01359">
    <property type="entry name" value="Argininosuccinate_lyase"/>
    <property type="match status" value="1"/>
</dbReference>
<evidence type="ECO:0000256" key="5">
    <source>
        <dbReference type="ARBA" id="ARBA00023239"/>
    </source>
</evidence>
<evidence type="ECO:0000256" key="1">
    <source>
        <dbReference type="ARBA" id="ARBA00004941"/>
    </source>
</evidence>
<feature type="domain" description="Fumarate lyase N-terminal" evidence="7">
    <location>
        <begin position="8"/>
        <end position="301"/>
    </location>
</feature>
<dbReference type="Gene3D" id="1.10.40.30">
    <property type="entry name" value="Fumarase/aspartase (C-terminal domain)"/>
    <property type="match status" value="1"/>
</dbReference>